<evidence type="ECO:0000313" key="2">
    <source>
        <dbReference type="EMBL" id="KAG2385572.1"/>
    </source>
</evidence>
<evidence type="ECO:0000256" key="1">
    <source>
        <dbReference type="SAM" id="MobiDB-lite"/>
    </source>
</evidence>
<comment type="caution">
    <text evidence="2">The sequence shown here is derived from an EMBL/GenBank/DDBJ whole genome shotgun (WGS) entry which is preliminary data.</text>
</comment>
<reference evidence="2 3" key="1">
    <citation type="journal article" date="2018" name="BMC Genomics">
        <title>The genome of Naegleria lovaniensis, the basis for a comparative approach to unravel pathogenicity factors of the human pathogenic amoeba N. fowleri.</title>
        <authorList>
            <person name="Liechti N."/>
            <person name="Schurch N."/>
            <person name="Bruggmann R."/>
            <person name="Wittwer M."/>
        </authorList>
    </citation>
    <scope>NUCLEOTIDE SEQUENCE [LARGE SCALE GENOMIC DNA]</scope>
    <source>
        <strain evidence="2 3">ATCC 30569</strain>
    </source>
</reference>
<dbReference type="AlphaFoldDB" id="A0AA88KPM7"/>
<dbReference type="Proteomes" id="UP000816034">
    <property type="component" value="Unassembled WGS sequence"/>
</dbReference>
<feature type="compositionally biased region" description="Polar residues" evidence="1">
    <location>
        <begin position="1"/>
        <end position="46"/>
    </location>
</feature>
<accession>A0AA88KPM7</accession>
<protein>
    <submittedName>
        <fullName evidence="2">Uncharacterized protein</fullName>
    </submittedName>
</protein>
<sequence>MQATTNTPQNKMESNNNNFNTHSQPPMVPSTNHPSTIASSFPLTSTPNHPHNNMNNNKYSNLPPDHILNKQHSKISIKQVQKPTQPSAHNSAVNVHSTIASTSSGSGGGGGALVTNNEEESFHHKLTTTSNTTHSTTFSTSTSPTTLIAPTIMMNHTMVTPITTTTSSQVLDETNNYGLQTLSKNRVVADLTNIQPSSSSNMNMNNNNNINNTTSNTTTTTNNNNNNTLMNQSSSNIMLNDTNNHCITQIPSSASTNIPKNTLKFLVDAHSMKLLSECCNTMPNNQNSYFHIRIGNSKQLEMEITRHANRIKYFSNSCVYDNESQTKNWSHCFRIESEYIDDKPLLYIPITGSIQLNVEIPNMDIHLHDDHSVKYDLRWCIDCASHNAGCILLPIRYGYNCVLLLKMMRLEYVEFIAVKSVDLYYFKSLVSSNSSIQHVMSNNNNNTAAHTTSMNQVMNSANNVMNSVIHSLANIHHMQTASQSKQLLQQTHHSNTTSSTTATPSSSFTTEDKMDTSHDLDFSKLQTDESLSQ</sequence>
<dbReference type="RefSeq" id="XP_044549565.1">
    <property type="nucleotide sequence ID" value="XM_044692909.1"/>
</dbReference>
<keyword evidence="3" id="KW-1185">Reference proteome</keyword>
<evidence type="ECO:0000313" key="3">
    <source>
        <dbReference type="Proteomes" id="UP000816034"/>
    </source>
</evidence>
<feature type="region of interest" description="Disordered" evidence="1">
    <location>
        <begin position="483"/>
        <end position="533"/>
    </location>
</feature>
<feature type="compositionally biased region" description="Polar residues" evidence="1">
    <location>
        <begin position="524"/>
        <end position="533"/>
    </location>
</feature>
<dbReference type="GeneID" id="68095842"/>
<dbReference type="EMBL" id="PYSW02000018">
    <property type="protein sequence ID" value="KAG2385572.1"/>
    <property type="molecule type" value="Genomic_DNA"/>
</dbReference>
<feature type="region of interest" description="Disordered" evidence="1">
    <location>
        <begin position="1"/>
        <end position="67"/>
    </location>
</feature>
<name>A0AA88KPM7_NAELO</name>
<feature type="region of interest" description="Disordered" evidence="1">
    <location>
        <begin position="211"/>
        <end position="235"/>
    </location>
</feature>
<feature type="compositionally biased region" description="Low complexity" evidence="1">
    <location>
        <begin position="47"/>
        <end position="57"/>
    </location>
</feature>
<gene>
    <name evidence="2" type="ORF">C9374_003387</name>
</gene>
<feature type="compositionally biased region" description="Basic and acidic residues" evidence="1">
    <location>
        <begin position="510"/>
        <end position="522"/>
    </location>
</feature>
<organism evidence="2 3">
    <name type="scientific">Naegleria lovaniensis</name>
    <name type="common">Amoeba</name>
    <dbReference type="NCBI Taxonomy" id="51637"/>
    <lineage>
        <taxon>Eukaryota</taxon>
        <taxon>Discoba</taxon>
        <taxon>Heterolobosea</taxon>
        <taxon>Tetramitia</taxon>
        <taxon>Eutetramitia</taxon>
        <taxon>Vahlkampfiidae</taxon>
        <taxon>Naegleria</taxon>
    </lineage>
</organism>
<proteinExistence type="predicted"/>
<feature type="compositionally biased region" description="Low complexity" evidence="1">
    <location>
        <begin position="491"/>
        <end position="509"/>
    </location>
</feature>